<reference evidence="1 2" key="1">
    <citation type="submission" date="2020-07" db="EMBL/GenBank/DDBJ databases">
        <title>Taxonomic proposal: Crassvirales, a new order of highly abundant and diverse bacterial viruses.</title>
        <authorList>
            <person name="Shkoporov A.N."/>
            <person name="Stockdale S.R."/>
            <person name="Guerin E."/>
            <person name="Ross R.P."/>
            <person name="Hill C."/>
        </authorList>
    </citation>
    <scope>NUCLEOTIDE SEQUENCE [LARGE SCALE GENOMIC DNA]</scope>
</reference>
<organism evidence="1 2">
    <name type="scientific">uncultured phage cr116_1</name>
    <dbReference type="NCBI Taxonomy" id="2772073"/>
    <lineage>
        <taxon>Viruses</taxon>
        <taxon>Duplodnaviria</taxon>
        <taxon>Heunggongvirae</taxon>
        <taxon>Uroviricota</taxon>
        <taxon>Caudoviricetes</taxon>
        <taxon>Crassvirales</taxon>
        <taxon>Steigviridae</taxon>
        <taxon>Asinivirinae</taxon>
        <taxon>Pamirivirus</taxon>
        <taxon>Pamirivirus faecium</taxon>
    </lineage>
</organism>
<evidence type="ECO:0000313" key="1">
    <source>
        <dbReference type="EMBL" id="QOR59388.1"/>
    </source>
</evidence>
<name>A0A7M1RYE8_9CAUD</name>
<keyword evidence="2" id="KW-1185">Reference proteome</keyword>
<sequence>MEQLVVIDNNKIYIYNADNHPIFDAEDATTEDIVRVLGHNYNDVIIEWGEDFTIEKE</sequence>
<dbReference type="GeneID" id="65129950"/>
<dbReference type="EMBL" id="MT774389">
    <property type="protein sequence ID" value="QOR59388.1"/>
    <property type="molecule type" value="Genomic_DNA"/>
</dbReference>
<evidence type="ECO:0000313" key="2">
    <source>
        <dbReference type="Proteomes" id="UP000593686"/>
    </source>
</evidence>
<accession>A0A7M1RYE8</accession>
<dbReference type="RefSeq" id="YP_010111546.1">
    <property type="nucleotide sequence ID" value="NC_055882.1"/>
</dbReference>
<proteinExistence type="predicted"/>
<dbReference type="KEGG" id="vg:65129950"/>
<protein>
    <submittedName>
        <fullName evidence="1">Uncharacterized protein</fullName>
    </submittedName>
</protein>
<dbReference type="Proteomes" id="UP000593686">
    <property type="component" value="Genome"/>
</dbReference>